<comment type="subcellular location">
    <subcellularLocation>
        <location evidence="6">Cell membrane</location>
        <topology evidence="6">Multi-pass membrane protein</topology>
    </subcellularLocation>
    <subcellularLocation>
        <location evidence="1">Membrane</location>
        <topology evidence="1">Multi-pass membrane protein</topology>
    </subcellularLocation>
</comment>
<feature type="compositionally biased region" description="Polar residues" evidence="8">
    <location>
        <begin position="1"/>
        <end position="12"/>
    </location>
</feature>
<evidence type="ECO:0000313" key="10">
    <source>
        <dbReference type="EMBL" id="MFC7370374.1"/>
    </source>
</evidence>
<keyword evidence="7" id="KW-0592">Phosphate transport</keyword>
<accession>A0ABW2NQM3</accession>
<proteinExistence type="inferred from homology"/>
<organism evidence="10 11">
    <name type="scientific">Fictibacillus iocasae</name>
    <dbReference type="NCBI Taxonomy" id="2715437"/>
    <lineage>
        <taxon>Bacteria</taxon>
        <taxon>Bacillati</taxon>
        <taxon>Bacillota</taxon>
        <taxon>Bacilli</taxon>
        <taxon>Bacillales</taxon>
        <taxon>Fictibacillaceae</taxon>
        <taxon>Fictibacillus</taxon>
    </lineage>
</organism>
<dbReference type="Gene3D" id="1.10.3720.10">
    <property type="entry name" value="MetI-like"/>
    <property type="match status" value="1"/>
</dbReference>
<comment type="function">
    <text evidence="7">Part of the binding-protein-dependent transport system for phosphate; probably responsible for the translocation of the substrate across the membrane.</text>
</comment>
<evidence type="ECO:0000256" key="3">
    <source>
        <dbReference type="ARBA" id="ARBA00022692"/>
    </source>
</evidence>
<keyword evidence="2 6" id="KW-0813">Transport</keyword>
<feature type="domain" description="ABC transmembrane type-1" evidence="9">
    <location>
        <begin position="93"/>
        <end position="305"/>
    </location>
</feature>
<feature type="transmembrane region" description="Helical" evidence="6">
    <location>
        <begin position="213"/>
        <end position="234"/>
    </location>
</feature>
<dbReference type="CDD" id="cd06261">
    <property type="entry name" value="TM_PBP2"/>
    <property type="match status" value="1"/>
</dbReference>
<feature type="transmembrane region" description="Helical" evidence="6">
    <location>
        <begin position="133"/>
        <end position="157"/>
    </location>
</feature>
<protein>
    <recommendedName>
        <fullName evidence="7">Phosphate transport system permease protein</fullName>
    </recommendedName>
</protein>
<dbReference type="SUPFAM" id="SSF161098">
    <property type="entry name" value="MetI-like"/>
    <property type="match status" value="1"/>
</dbReference>
<evidence type="ECO:0000256" key="1">
    <source>
        <dbReference type="ARBA" id="ARBA00004141"/>
    </source>
</evidence>
<dbReference type="Proteomes" id="UP001596549">
    <property type="component" value="Unassembled WGS sequence"/>
</dbReference>
<feature type="transmembrane region" description="Helical" evidence="6">
    <location>
        <begin position="283"/>
        <end position="305"/>
    </location>
</feature>
<feature type="region of interest" description="Disordered" evidence="8">
    <location>
        <begin position="1"/>
        <end position="21"/>
    </location>
</feature>
<dbReference type="Pfam" id="PF00528">
    <property type="entry name" value="BPD_transp_1"/>
    <property type="match status" value="1"/>
</dbReference>
<feature type="transmembrane region" description="Helical" evidence="6">
    <location>
        <begin position="169"/>
        <end position="192"/>
    </location>
</feature>
<dbReference type="InterPro" id="IPR011864">
    <property type="entry name" value="Phosphate_PstC"/>
</dbReference>
<sequence>MGANNSNSSSIRQMIKDNKSKRSRNAIAEKAMPKLFVACAIISILTTIGIVFTLLAETFTFFDRISIVEFVTNKNWFPFTGEAHADYGIRALIAGTLTVTAIAMLVAIPVGLSAAIYLSEYASAKTRKIIKPILEVLAGVPTIVYGFFALTFVTPLLKEFIPTLKIFNALSPGIVVGIMIIPMIASLSEDAMNAVPNSMREGALALGATKFEVAMKVVLPAALSGVIASFVLGISRAIGETMIVTIAGGSRPTSDVDLTESIQTMTAYIVQVSQGDAGFGTTIYYSIYAVGMTLFLFTLIMNLLAQFISRKFREEY</sequence>
<keyword evidence="3 6" id="KW-0812">Transmembrane</keyword>
<evidence type="ECO:0000256" key="5">
    <source>
        <dbReference type="ARBA" id="ARBA00023136"/>
    </source>
</evidence>
<keyword evidence="5 6" id="KW-0472">Membrane</keyword>
<keyword evidence="7" id="KW-1003">Cell membrane</keyword>
<dbReference type="NCBIfam" id="TIGR02138">
    <property type="entry name" value="phosphate_pstC"/>
    <property type="match status" value="1"/>
</dbReference>
<dbReference type="PANTHER" id="PTHR42727:SF1">
    <property type="entry name" value="PHOSPHATE TRANSPORT SYSTEM PERMEASE"/>
    <property type="match status" value="1"/>
</dbReference>
<evidence type="ECO:0000256" key="8">
    <source>
        <dbReference type="SAM" id="MobiDB-lite"/>
    </source>
</evidence>
<evidence type="ECO:0000256" key="2">
    <source>
        <dbReference type="ARBA" id="ARBA00022448"/>
    </source>
</evidence>
<gene>
    <name evidence="10" type="primary">pstC</name>
    <name evidence="10" type="ORF">ACFQPF_01640</name>
</gene>
<evidence type="ECO:0000259" key="9">
    <source>
        <dbReference type="PROSITE" id="PS50928"/>
    </source>
</evidence>
<evidence type="ECO:0000256" key="4">
    <source>
        <dbReference type="ARBA" id="ARBA00022989"/>
    </source>
</evidence>
<comment type="similarity">
    <text evidence="7">Belongs to the binding-protein-dependent transport system permease family. CysTW subfamily.</text>
</comment>
<keyword evidence="11" id="KW-1185">Reference proteome</keyword>
<comment type="caution">
    <text evidence="10">The sequence shown here is derived from an EMBL/GenBank/DDBJ whole genome shotgun (WGS) entry which is preliminary data.</text>
</comment>
<dbReference type="InterPro" id="IPR035906">
    <property type="entry name" value="MetI-like_sf"/>
</dbReference>
<evidence type="ECO:0000313" key="11">
    <source>
        <dbReference type="Proteomes" id="UP001596549"/>
    </source>
</evidence>
<evidence type="ECO:0000256" key="7">
    <source>
        <dbReference type="RuleBase" id="RU363054"/>
    </source>
</evidence>
<reference evidence="11" key="1">
    <citation type="journal article" date="2019" name="Int. J. Syst. Evol. Microbiol.">
        <title>The Global Catalogue of Microorganisms (GCM) 10K type strain sequencing project: providing services to taxonomists for standard genome sequencing and annotation.</title>
        <authorList>
            <consortium name="The Broad Institute Genomics Platform"/>
            <consortium name="The Broad Institute Genome Sequencing Center for Infectious Disease"/>
            <person name="Wu L."/>
            <person name="Ma J."/>
        </authorList>
    </citation>
    <scope>NUCLEOTIDE SEQUENCE [LARGE SCALE GENOMIC DNA]</scope>
    <source>
        <strain evidence="11">NBRC 106396</strain>
    </source>
</reference>
<dbReference type="InterPro" id="IPR000515">
    <property type="entry name" value="MetI-like"/>
</dbReference>
<feature type="transmembrane region" description="Helical" evidence="6">
    <location>
        <begin position="87"/>
        <end position="112"/>
    </location>
</feature>
<keyword evidence="4 6" id="KW-1133">Transmembrane helix</keyword>
<dbReference type="RefSeq" id="WP_379745560.1">
    <property type="nucleotide sequence ID" value="NZ_JBHTCP010000003.1"/>
</dbReference>
<evidence type="ECO:0000256" key="6">
    <source>
        <dbReference type="RuleBase" id="RU363032"/>
    </source>
</evidence>
<dbReference type="EMBL" id="JBHTCP010000003">
    <property type="protein sequence ID" value="MFC7370374.1"/>
    <property type="molecule type" value="Genomic_DNA"/>
</dbReference>
<feature type="transmembrane region" description="Helical" evidence="6">
    <location>
        <begin position="35"/>
        <end position="56"/>
    </location>
</feature>
<name>A0ABW2NQM3_9BACL</name>
<dbReference type="PROSITE" id="PS50928">
    <property type="entry name" value="ABC_TM1"/>
    <property type="match status" value="1"/>
</dbReference>
<dbReference type="PANTHER" id="PTHR42727">
    <property type="entry name" value="PHOSPHATE TRANSPORT SYSTEM PERMEASE PROTEIN"/>
    <property type="match status" value="1"/>
</dbReference>